<dbReference type="GO" id="GO:0005730">
    <property type="term" value="C:nucleolus"/>
    <property type="evidence" value="ECO:0007669"/>
    <property type="project" value="TreeGrafter"/>
</dbReference>
<evidence type="ECO:0000259" key="2">
    <source>
        <dbReference type="Pfam" id="PF08157"/>
    </source>
</evidence>
<reference evidence="3" key="2">
    <citation type="submission" date="2025-09" db="UniProtKB">
        <authorList>
            <consortium name="Ensembl"/>
        </authorList>
    </citation>
    <scope>IDENTIFICATION</scope>
</reference>
<organism evidence="3 4">
    <name type="scientific">Leptobrachium leishanense</name>
    <name type="common">Leishan spiny toad</name>
    <dbReference type="NCBI Taxonomy" id="445787"/>
    <lineage>
        <taxon>Eukaryota</taxon>
        <taxon>Metazoa</taxon>
        <taxon>Chordata</taxon>
        <taxon>Craniata</taxon>
        <taxon>Vertebrata</taxon>
        <taxon>Euteleostomi</taxon>
        <taxon>Amphibia</taxon>
        <taxon>Batrachia</taxon>
        <taxon>Anura</taxon>
        <taxon>Pelobatoidea</taxon>
        <taxon>Megophryidae</taxon>
        <taxon>Leptobrachium</taxon>
    </lineage>
</organism>
<gene>
    <name evidence="3" type="primary">NOL7</name>
</gene>
<evidence type="ECO:0000256" key="1">
    <source>
        <dbReference type="SAM" id="MobiDB-lite"/>
    </source>
</evidence>
<feature type="region of interest" description="Disordered" evidence="1">
    <location>
        <begin position="1"/>
        <end position="43"/>
    </location>
</feature>
<dbReference type="PANTHER" id="PTHR32337:SF2">
    <property type="entry name" value="NUCLEOLAR PROTEIN 7"/>
    <property type="match status" value="1"/>
</dbReference>
<reference evidence="3" key="1">
    <citation type="submission" date="2025-08" db="UniProtKB">
        <authorList>
            <consortium name="Ensembl"/>
        </authorList>
    </citation>
    <scope>IDENTIFICATION</scope>
</reference>
<name>A0A8C5PVT2_9ANUR</name>
<feature type="domain" description="U3 small nucleolar RNA-associated protein NOL7 C-terminal" evidence="2">
    <location>
        <begin position="121"/>
        <end position="183"/>
    </location>
</feature>
<dbReference type="Proteomes" id="UP000694569">
    <property type="component" value="Unplaced"/>
</dbReference>
<feature type="compositionally biased region" description="Basic and acidic residues" evidence="1">
    <location>
        <begin position="1"/>
        <end position="10"/>
    </location>
</feature>
<dbReference type="InterPro" id="IPR012579">
    <property type="entry name" value="NOL7_C"/>
</dbReference>
<dbReference type="AlphaFoldDB" id="A0A8C5PVT2"/>
<proteinExistence type="predicted"/>
<dbReference type="Pfam" id="PF08157">
    <property type="entry name" value="NUC129"/>
    <property type="match status" value="1"/>
</dbReference>
<dbReference type="OrthoDB" id="9907143at2759"/>
<dbReference type="PANTHER" id="PTHR32337">
    <property type="entry name" value="NUCLEOLAR PROTEIN 7"/>
    <property type="match status" value="1"/>
</dbReference>
<protein>
    <submittedName>
        <fullName evidence="3">Nucleolar protein 7</fullName>
    </submittedName>
</protein>
<dbReference type="Ensembl" id="ENSLLET00000029719.1">
    <property type="protein sequence ID" value="ENSLLEP00000028607.1"/>
    <property type="gene ID" value="ENSLLEG00000018175.1"/>
</dbReference>
<feature type="compositionally biased region" description="Basic and acidic residues" evidence="1">
    <location>
        <begin position="27"/>
        <end position="43"/>
    </location>
</feature>
<accession>A0A8C5PVT2</accession>
<keyword evidence="4" id="KW-1185">Reference proteome</keyword>
<dbReference type="GeneTree" id="ENSGT00390000004118"/>
<sequence length="240" mass="28186">MSPELEHGSSSEDEDAPEELTFQHAKSRAEDSARRQQQEARREKALLKEKRRLNAERFKEQKKRKLLSEEILQNISAIPEQPLVLSDKKDALKEGVGEPEHQTKKRCEKKLRPKKRLQDNYDVMRLADCNLQNKQEQKAKSFIRNTLYGRRKNRATANELLSLSIKRSIIKKPAVRFTDNNWDPFQCHIPKRGRSLSCRLESHWMRLLQNHWNNELDPTPKKTPTFQGKGYSICIILAYE</sequence>
<dbReference type="GO" id="GO:0003723">
    <property type="term" value="F:RNA binding"/>
    <property type="evidence" value="ECO:0007669"/>
    <property type="project" value="TreeGrafter"/>
</dbReference>
<evidence type="ECO:0000313" key="3">
    <source>
        <dbReference type="Ensembl" id="ENSLLEP00000028607.1"/>
    </source>
</evidence>
<evidence type="ECO:0000313" key="4">
    <source>
        <dbReference type="Proteomes" id="UP000694569"/>
    </source>
</evidence>